<evidence type="ECO:0000256" key="6">
    <source>
        <dbReference type="ARBA" id="ARBA00022989"/>
    </source>
</evidence>
<dbReference type="OrthoDB" id="9800873at2"/>
<feature type="transmembrane region" description="Helical" evidence="8">
    <location>
        <begin position="102"/>
        <end position="122"/>
    </location>
</feature>
<comment type="similarity">
    <text evidence="2 8">Belongs to the 4-toluene sulfonate uptake permease (TSUP) (TC 2.A.102) family.</text>
</comment>
<dbReference type="InterPro" id="IPR002781">
    <property type="entry name" value="TM_pro_TauE-like"/>
</dbReference>
<accession>A0A3N1M950</accession>
<dbReference type="AlphaFoldDB" id="A0A3N1M950"/>
<sequence>MPSPDLIVFSALVFVLAGLVKGVLGFGLPTVVVALLALALPPTQALALLVVPSFATNLAQGAVGGHFVALCRRLWPMGLGIVLGTLVGGRLTAALFGPEAATATRTGLGIALVVYGMSGLLGRPPTLPGRLERLLAGPAGLVSGVMTAACGVFVFPLAPFLQSLGLSRAALSQALGIAFTLATVALAGNLLDGDRLSGRDLLWSVAGLVPALAGMALGMRLRDRMQPAIFSAVFLLGLAGLGLHLALA</sequence>
<evidence type="ECO:0000256" key="2">
    <source>
        <dbReference type="ARBA" id="ARBA00009142"/>
    </source>
</evidence>
<evidence type="ECO:0000256" key="4">
    <source>
        <dbReference type="ARBA" id="ARBA00022475"/>
    </source>
</evidence>
<feature type="transmembrane region" description="Helical" evidence="8">
    <location>
        <begin position="74"/>
        <end position="96"/>
    </location>
</feature>
<dbReference type="EMBL" id="RJKX01000013">
    <property type="protein sequence ID" value="ROP99758.1"/>
    <property type="molecule type" value="Genomic_DNA"/>
</dbReference>
<name>A0A3N1M950_9PROT</name>
<keyword evidence="4 8" id="KW-1003">Cell membrane</keyword>
<dbReference type="PANTHER" id="PTHR30269">
    <property type="entry name" value="TRANSMEMBRANE PROTEIN YFCA"/>
    <property type="match status" value="1"/>
</dbReference>
<comment type="caution">
    <text evidence="9">The sequence shown here is derived from an EMBL/GenBank/DDBJ whole genome shotgun (WGS) entry which is preliminary data.</text>
</comment>
<gene>
    <name evidence="9" type="ORF">EDC65_1545</name>
</gene>
<comment type="subcellular location">
    <subcellularLocation>
        <location evidence="1 8">Cell membrane</location>
        <topology evidence="1 8">Multi-pass membrane protein</topology>
    </subcellularLocation>
</comment>
<keyword evidence="10" id="KW-1185">Reference proteome</keyword>
<feature type="transmembrane region" description="Helical" evidence="8">
    <location>
        <begin position="134"/>
        <end position="158"/>
    </location>
</feature>
<feature type="transmembrane region" description="Helical" evidence="8">
    <location>
        <begin position="227"/>
        <end position="247"/>
    </location>
</feature>
<organism evidence="9 10">
    <name type="scientific">Stella humosa</name>
    <dbReference type="NCBI Taxonomy" id="94"/>
    <lineage>
        <taxon>Bacteria</taxon>
        <taxon>Pseudomonadati</taxon>
        <taxon>Pseudomonadota</taxon>
        <taxon>Alphaproteobacteria</taxon>
        <taxon>Rhodospirillales</taxon>
        <taxon>Stellaceae</taxon>
        <taxon>Stella</taxon>
    </lineage>
</organism>
<evidence type="ECO:0000256" key="8">
    <source>
        <dbReference type="RuleBase" id="RU363041"/>
    </source>
</evidence>
<evidence type="ECO:0000256" key="5">
    <source>
        <dbReference type="ARBA" id="ARBA00022692"/>
    </source>
</evidence>
<dbReference type="InterPro" id="IPR052017">
    <property type="entry name" value="TSUP"/>
</dbReference>
<evidence type="ECO:0000313" key="9">
    <source>
        <dbReference type="EMBL" id="ROP99758.1"/>
    </source>
</evidence>
<keyword evidence="3" id="KW-0813">Transport</keyword>
<evidence type="ECO:0000313" key="10">
    <source>
        <dbReference type="Proteomes" id="UP000278222"/>
    </source>
</evidence>
<feature type="transmembrane region" description="Helical" evidence="8">
    <location>
        <begin position="201"/>
        <end position="221"/>
    </location>
</feature>
<evidence type="ECO:0000256" key="7">
    <source>
        <dbReference type="ARBA" id="ARBA00023136"/>
    </source>
</evidence>
<evidence type="ECO:0000256" key="3">
    <source>
        <dbReference type="ARBA" id="ARBA00022448"/>
    </source>
</evidence>
<keyword evidence="5 8" id="KW-0812">Transmembrane</keyword>
<keyword evidence="6 8" id="KW-1133">Transmembrane helix</keyword>
<dbReference type="GO" id="GO:0005886">
    <property type="term" value="C:plasma membrane"/>
    <property type="evidence" value="ECO:0007669"/>
    <property type="project" value="UniProtKB-SubCell"/>
</dbReference>
<dbReference type="PANTHER" id="PTHR30269:SF32">
    <property type="entry name" value="MEMBRANE TRANSPORTER PROTEIN-RELATED"/>
    <property type="match status" value="1"/>
</dbReference>
<keyword evidence="7 8" id="KW-0472">Membrane</keyword>
<dbReference type="Proteomes" id="UP000278222">
    <property type="component" value="Unassembled WGS sequence"/>
</dbReference>
<protein>
    <recommendedName>
        <fullName evidence="8">Probable membrane transporter protein</fullName>
    </recommendedName>
</protein>
<feature type="transmembrane region" description="Helical" evidence="8">
    <location>
        <begin position="170"/>
        <end position="189"/>
    </location>
</feature>
<reference evidence="9 10" key="1">
    <citation type="submission" date="2018-11" db="EMBL/GenBank/DDBJ databases">
        <title>Genomic Encyclopedia of Type Strains, Phase IV (KMG-IV): sequencing the most valuable type-strain genomes for metagenomic binning, comparative biology and taxonomic classification.</title>
        <authorList>
            <person name="Goeker M."/>
        </authorList>
    </citation>
    <scope>NUCLEOTIDE SEQUENCE [LARGE SCALE GENOMIC DNA]</scope>
    <source>
        <strain evidence="9 10">DSM 5900</strain>
    </source>
</reference>
<dbReference type="Pfam" id="PF01925">
    <property type="entry name" value="TauE"/>
    <property type="match status" value="1"/>
</dbReference>
<evidence type="ECO:0000256" key="1">
    <source>
        <dbReference type="ARBA" id="ARBA00004651"/>
    </source>
</evidence>
<proteinExistence type="inferred from homology"/>